<comment type="caution">
    <text evidence="2">The sequence shown here is derived from an EMBL/GenBank/DDBJ whole genome shotgun (WGS) entry which is preliminary data.</text>
</comment>
<dbReference type="Proteomes" id="UP001282288">
    <property type="component" value="Unassembled WGS sequence"/>
</dbReference>
<dbReference type="RefSeq" id="WP_010359082.1">
    <property type="nucleotide sequence ID" value="NZ_BCMK01000005.1"/>
</dbReference>
<evidence type="ECO:0000313" key="2">
    <source>
        <dbReference type="EMBL" id="MDX2963417.1"/>
    </source>
</evidence>
<evidence type="ECO:0000313" key="4">
    <source>
        <dbReference type="Proteomes" id="UP001272987"/>
    </source>
</evidence>
<dbReference type="GeneID" id="69809141"/>
<dbReference type="EMBL" id="JARAWC010000021">
    <property type="protein sequence ID" value="MDX2963417.1"/>
    <property type="molecule type" value="Genomic_DNA"/>
</dbReference>
<evidence type="ECO:0008006" key="6">
    <source>
        <dbReference type="Google" id="ProtNLM"/>
    </source>
</evidence>
<feature type="signal peptide" evidence="1">
    <location>
        <begin position="1"/>
        <end position="29"/>
    </location>
</feature>
<feature type="chain" id="PRO_5042950846" description="Secreted protein" evidence="1">
    <location>
        <begin position="30"/>
        <end position="190"/>
    </location>
</feature>
<dbReference type="EMBL" id="JARAWP010000025">
    <property type="protein sequence ID" value="MDX3023151.1"/>
    <property type="molecule type" value="Genomic_DNA"/>
</dbReference>
<evidence type="ECO:0000256" key="1">
    <source>
        <dbReference type="SAM" id="SignalP"/>
    </source>
</evidence>
<evidence type="ECO:0000313" key="5">
    <source>
        <dbReference type="Proteomes" id="UP001282288"/>
    </source>
</evidence>
<evidence type="ECO:0000313" key="3">
    <source>
        <dbReference type="EMBL" id="MDX3023151.1"/>
    </source>
</evidence>
<dbReference type="Proteomes" id="UP001272987">
    <property type="component" value="Unassembled WGS sequence"/>
</dbReference>
<keyword evidence="4" id="KW-1185">Reference proteome</keyword>
<organism evidence="2 5">
    <name type="scientific">Streptomyces acidiscabies</name>
    <dbReference type="NCBI Taxonomy" id="42234"/>
    <lineage>
        <taxon>Bacteria</taxon>
        <taxon>Bacillati</taxon>
        <taxon>Actinomycetota</taxon>
        <taxon>Actinomycetes</taxon>
        <taxon>Kitasatosporales</taxon>
        <taxon>Streptomycetaceae</taxon>
        <taxon>Streptomyces</taxon>
    </lineage>
</organism>
<proteinExistence type="predicted"/>
<protein>
    <recommendedName>
        <fullName evidence="6">Secreted protein</fullName>
    </recommendedName>
</protein>
<accession>A0AAP6BES9</accession>
<name>A0AAP6BES9_9ACTN</name>
<sequence length="190" mass="19001">MNTLAPLKAAATALAVLAALAAPATASTAAPTAQQTAATLRCQVQTVPGRPITFSPKLTLRTRTVKVSGTFKLTGCAWSDGTSTRLRSGTGTASGTGRASCGGASGIDGSGTITWYDRSGRRVGTSTLKPTLSSVNSYNPGDSLLAGKITGGQLAGFRTAGSVTPTSDVTTCAGRGLGSVHGRGTLRLSR</sequence>
<dbReference type="AlphaFoldDB" id="A0AAP6BES9"/>
<keyword evidence="1" id="KW-0732">Signal</keyword>
<reference evidence="2 4" key="1">
    <citation type="journal article" date="2023" name="Microb. Genom.">
        <title>Mesoterricola silvestris gen. nov., sp. nov., Mesoterricola sediminis sp. nov., Geothrix oryzae sp. nov., Geothrix edaphica sp. nov., Geothrix rubra sp. nov., and Geothrix limicola sp. nov., six novel members of Acidobacteriota isolated from soils.</title>
        <authorList>
            <person name="Weisberg A.J."/>
            <person name="Pearce E."/>
            <person name="Kramer C.G."/>
            <person name="Chang J.H."/>
            <person name="Clarke C.R."/>
        </authorList>
    </citation>
    <scope>NUCLEOTIDE SEQUENCE</scope>
    <source>
        <strain evidence="3 4">NB05-1H</strain>
        <strain evidence="2">NRRL_B-16521</strain>
    </source>
</reference>
<gene>
    <name evidence="2" type="ORF">PV399_27385</name>
    <name evidence="3" type="ORF">PV666_35515</name>
</gene>